<keyword evidence="4" id="KW-1185">Reference proteome</keyword>
<dbReference type="InterPro" id="IPR025662">
    <property type="entry name" value="Sigma_54_int_dom_ATP-bd_1"/>
</dbReference>
<dbReference type="EMBL" id="JAFJMO010000009">
    <property type="protein sequence ID" value="KAJ8267470.1"/>
    <property type="molecule type" value="Genomic_DNA"/>
</dbReference>
<dbReference type="Pfam" id="PF00005">
    <property type="entry name" value="ABC_tran"/>
    <property type="match status" value="1"/>
</dbReference>
<sequence>MANSTESHARYSTTKKEYSSNWLDIINASEQKATEPIETYLVSTFKHVLDKDGPVRRYTFGRKDPTKRNRTILMVGETGTGKSTLINRMLNYMLAEGRISKLEQDLKDTEAEKTKLMEQSYQCILKLREFALKLDSDSTHRNILKLIEMLKNNEETEKVAELQKMIEKSV</sequence>
<protein>
    <recommendedName>
        <fullName evidence="2">ABC transporter domain-containing protein</fullName>
    </recommendedName>
</protein>
<dbReference type="InterPro" id="IPR027417">
    <property type="entry name" value="P-loop_NTPase"/>
</dbReference>
<dbReference type="SUPFAM" id="SSF52540">
    <property type="entry name" value="P-loop containing nucleoside triphosphate hydrolases"/>
    <property type="match status" value="1"/>
</dbReference>
<dbReference type="PANTHER" id="PTHR32046">
    <property type="entry name" value="G DOMAIN-CONTAINING PROTEIN"/>
    <property type="match status" value="1"/>
</dbReference>
<dbReference type="Gene3D" id="3.40.50.300">
    <property type="entry name" value="P-loop containing nucleotide triphosphate hydrolases"/>
    <property type="match status" value="1"/>
</dbReference>
<evidence type="ECO:0000256" key="1">
    <source>
        <dbReference type="SAM" id="Coils"/>
    </source>
</evidence>
<gene>
    <name evidence="3" type="ORF">COCON_G00126420</name>
</gene>
<dbReference type="PROSITE" id="PS00675">
    <property type="entry name" value="SIGMA54_INTERACT_1"/>
    <property type="match status" value="1"/>
</dbReference>
<reference evidence="3" key="1">
    <citation type="journal article" date="2023" name="Science">
        <title>Genome structures resolve the early diversification of teleost fishes.</title>
        <authorList>
            <person name="Parey E."/>
            <person name="Louis A."/>
            <person name="Montfort J."/>
            <person name="Bouchez O."/>
            <person name="Roques C."/>
            <person name="Iampietro C."/>
            <person name="Lluch J."/>
            <person name="Castinel A."/>
            <person name="Donnadieu C."/>
            <person name="Desvignes T."/>
            <person name="Floi Bucao C."/>
            <person name="Jouanno E."/>
            <person name="Wen M."/>
            <person name="Mejri S."/>
            <person name="Dirks R."/>
            <person name="Jansen H."/>
            <person name="Henkel C."/>
            <person name="Chen W.J."/>
            <person name="Zahm M."/>
            <person name="Cabau C."/>
            <person name="Klopp C."/>
            <person name="Thompson A.W."/>
            <person name="Robinson-Rechavi M."/>
            <person name="Braasch I."/>
            <person name="Lecointre G."/>
            <person name="Bobe J."/>
            <person name="Postlethwait J.H."/>
            <person name="Berthelot C."/>
            <person name="Roest Crollius H."/>
            <person name="Guiguen Y."/>
        </authorList>
    </citation>
    <scope>NUCLEOTIDE SEQUENCE</scope>
    <source>
        <strain evidence="3">Concon-B</strain>
    </source>
</reference>
<keyword evidence="1" id="KW-0175">Coiled coil</keyword>
<evidence type="ECO:0000313" key="3">
    <source>
        <dbReference type="EMBL" id="KAJ8267470.1"/>
    </source>
</evidence>
<dbReference type="GO" id="GO:0016887">
    <property type="term" value="F:ATP hydrolysis activity"/>
    <property type="evidence" value="ECO:0007669"/>
    <property type="project" value="InterPro"/>
</dbReference>
<dbReference type="InterPro" id="IPR003439">
    <property type="entry name" value="ABC_transporter-like_ATP-bd"/>
</dbReference>
<dbReference type="PANTHER" id="PTHR32046:SF11">
    <property type="entry name" value="IMMUNE-ASSOCIATED NUCLEOTIDE-BINDING PROTEIN 10-LIKE"/>
    <property type="match status" value="1"/>
</dbReference>
<name>A0A9Q1DDV2_CONCO</name>
<organism evidence="3 4">
    <name type="scientific">Conger conger</name>
    <name type="common">Conger eel</name>
    <name type="synonym">Muraena conger</name>
    <dbReference type="NCBI Taxonomy" id="82655"/>
    <lineage>
        <taxon>Eukaryota</taxon>
        <taxon>Metazoa</taxon>
        <taxon>Chordata</taxon>
        <taxon>Craniata</taxon>
        <taxon>Vertebrata</taxon>
        <taxon>Euteleostomi</taxon>
        <taxon>Actinopterygii</taxon>
        <taxon>Neopterygii</taxon>
        <taxon>Teleostei</taxon>
        <taxon>Anguilliformes</taxon>
        <taxon>Congridae</taxon>
        <taxon>Conger</taxon>
    </lineage>
</organism>
<dbReference type="GO" id="GO:0005524">
    <property type="term" value="F:ATP binding"/>
    <property type="evidence" value="ECO:0007669"/>
    <property type="project" value="InterPro"/>
</dbReference>
<dbReference type="OrthoDB" id="8954335at2759"/>
<proteinExistence type="predicted"/>
<feature type="domain" description="ABC transporter" evidence="2">
    <location>
        <begin position="67"/>
        <end position="127"/>
    </location>
</feature>
<dbReference type="AlphaFoldDB" id="A0A9Q1DDV2"/>
<feature type="coiled-coil region" evidence="1">
    <location>
        <begin position="92"/>
        <end position="119"/>
    </location>
</feature>
<evidence type="ECO:0000259" key="2">
    <source>
        <dbReference type="Pfam" id="PF00005"/>
    </source>
</evidence>
<comment type="caution">
    <text evidence="3">The sequence shown here is derived from an EMBL/GenBank/DDBJ whole genome shotgun (WGS) entry which is preliminary data.</text>
</comment>
<dbReference type="Proteomes" id="UP001152803">
    <property type="component" value="Unassembled WGS sequence"/>
</dbReference>
<evidence type="ECO:0000313" key="4">
    <source>
        <dbReference type="Proteomes" id="UP001152803"/>
    </source>
</evidence>
<accession>A0A9Q1DDV2</accession>